<dbReference type="GO" id="GO:0016020">
    <property type="term" value="C:membrane"/>
    <property type="evidence" value="ECO:0007669"/>
    <property type="project" value="UniProtKB-SubCell"/>
</dbReference>
<keyword evidence="17 21" id="KW-0472">Membrane</keyword>
<dbReference type="Pfam" id="PF13499">
    <property type="entry name" value="EF-hand_7"/>
    <property type="match status" value="1"/>
</dbReference>
<feature type="binding site" evidence="20">
    <location>
        <position position="379"/>
    </location>
    <ligand>
        <name>S-adenosyl-L-methionine</name>
        <dbReference type="ChEBI" id="CHEBI:59789"/>
    </ligand>
</feature>
<dbReference type="AlphaFoldDB" id="A0A915IDX2"/>
<feature type="domain" description="EF-hand" evidence="22">
    <location>
        <begin position="12"/>
        <end position="47"/>
    </location>
</feature>
<keyword evidence="8" id="KW-0645">Protease</keyword>
<evidence type="ECO:0000256" key="9">
    <source>
        <dbReference type="ARBA" id="ARBA00022679"/>
    </source>
</evidence>
<organism evidence="23 24">
    <name type="scientific">Romanomermis culicivorax</name>
    <name type="common">Nematode worm</name>
    <dbReference type="NCBI Taxonomy" id="13658"/>
    <lineage>
        <taxon>Eukaryota</taxon>
        <taxon>Metazoa</taxon>
        <taxon>Ecdysozoa</taxon>
        <taxon>Nematoda</taxon>
        <taxon>Enoplea</taxon>
        <taxon>Dorylaimia</taxon>
        <taxon>Mermithida</taxon>
        <taxon>Mermithoidea</taxon>
        <taxon>Mermithidae</taxon>
        <taxon>Romanomermis</taxon>
    </lineage>
</organism>
<evidence type="ECO:0000256" key="1">
    <source>
        <dbReference type="ARBA" id="ARBA00000142"/>
    </source>
</evidence>
<evidence type="ECO:0000256" key="2">
    <source>
        <dbReference type="ARBA" id="ARBA00000156"/>
    </source>
</evidence>
<dbReference type="Proteomes" id="UP000887565">
    <property type="component" value="Unplaced"/>
</dbReference>
<feature type="binding site" evidence="20">
    <location>
        <begin position="533"/>
        <end position="535"/>
    </location>
    <ligand>
        <name>S-adenosyl-L-methionine</name>
        <dbReference type="ChEBI" id="CHEBI:59789"/>
    </ligand>
</feature>
<evidence type="ECO:0000256" key="12">
    <source>
        <dbReference type="ARBA" id="ARBA00022694"/>
    </source>
</evidence>
<feature type="transmembrane region" description="Helical" evidence="21">
    <location>
        <begin position="112"/>
        <end position="130"/>
    </location>
</feature>
<dbReference type="InterPro" id="IPR051739">
    <property type="entry name" value="Rhomboid_IM_Serine_Proteases"/>
</dbReference>
<dbReference type="HAMAP" id="MF_03055">
    <property type="entry name" value="tRNA_methyltr_TrmB_euk"/>
    <property type="match status" value="1"/>
</dbReference>
<keyword evidence="6 20" id="KW-0820">tRNA-binding</keyword>
<evidence type="ECO:0000256" key="6">
    <source>
        <dbReference type="ARBA" id="ARBA00022555"/>
    </source>
</evidence>
<dbReference type="WBParaSite" id="nRc.2.0.1.t12380-RA">
    <property type="protein sequence ID" value="nRc.2.0.1.t12380-RA"/>
    <property type="gene ID" value="nRc.2.0.1.g12380"/>
</dbReference>
<keyword evidence="16 21" id="KW-1133">Transmembrane helix</keyword>
<dbReference type="CDD" id="cd00051">
    <property type="entry name" value="EFh"/>
    <property type="match status" value="1"/>
</dbReference>
<dbReference type="Gene3D" id="3.40.50.150">
    <property type="entry name" value="Vaccinia Virus protein VP39"/>
    <property type="match status" value="1"/>
</dbReference>
<keyword evidence="14" id="KW-0720">Serine protease</keyword>
<dbReference type="Gene3D" id="1.10.238.10">
    <property type="entry name" value="EF-hand"/>
    <property type="match status" value="1"/>
</dbReference>
<dbReference type="SUPFAM" id="SSF144091">
    <property type="entry name" value="Rhomboid-like"/>
    <property type="match status" value="1"/>
</dbReference>
<dbReference type="PROSITE" id="PS50222">
    <property type="entry name" value="EF_HAND_2"/>
    <property type="match status" value="1"/>
</dbReference>
<dbReference type="InterPro" id="IPR011992">
    <property type="entry name" value="EF-hand-dom_pair"/>
</dbReference>
<keyword evidence="12 20" id="KW-0819">tRNA processing</keyword>
<evidence type="ECO:0000256" key="21">
    <source>
        <dbReference type="SAM" id="Phobius"/>
    </source>
</evidence>
<feature type="transmembrane region" description="Helical" evidence="21">
    <location>
        <begin position="194"/>
        <end position="214"/>
    </location>
</feature>
<evidence type="ECO:0000256" key="19">
    <source>
        <dbReference type="ARBA" id="ARBA00060552"/>
    </source>
</evidence>
<evidence type="ECO:0000256" key="16">
    <source>
        <dbReference type="ARBA" id="ARBA00022989"/>
    </source>
</evidence>
<evidence type="ECO:0000256" key="8">
    <source>
        <dbReference type="ARBA" id="ARBA00022670"/>
    </source>
</evidence>
<dbReference type="InterPro" id="IPR003358">
    <property type="entry name" value="tRNA_(Gua-N-7)_MeTrfase_Trmb"/>
</dbReference>
<keyword evidence="11 21" id="KW-0812">Transmembrane</keyword>
<dbReference type="InterPro" id="IPR029063">
    <property type="entry name" value="SAM-dependent_MTases_sf"/>
</dbReference>
<feature type="binding site" evidence="20">
    <location>
        <position position="455"/>
    </location>
    <ligand>
        <name>S-adenosyl-L-methionine</name>
        <dbReference type="ChEBI" id="CHEBI:59789"/>
    </ligand>
</feature>
<evidence type="ECO:0000259" key="22">
    <source>
        <dbReference type="PROSITE" id="PS50222"/>
    </source>
</evidence>
<dbReference type="GO" id="GO:0005634">
    <property type="term" value="C:nucleus"/>
    <property type="evidence" value="ECO:0007669"/>
    <property type="project" value="UniProtKB-SubCell"/>
</dbReference>
<evidence type="ECO:0000256" key="11">
    <source>
        <dbReference type="ARBA" id="ARBA00022692"/>
    </source>
</evidence>
<comment type="catalytic activity">
    <reaction evidence="2">
        <text>Cleaves type-1 transmembrane domains using a catalytic dyad composed of serine and histidine that are contributed by different transmembrane domains.</text>
        <dbReference type="EC" id="3.4.21.105"/>
    </reaction>
</comment>
<comment type="function">
    <text evidence="20">Catalyzes the formation of N(7)-methylguanine at position 46 (m7G46) in tRNA.</text>
</comment>
<keyword evidence="18 20" id="KW-0539">Nucleus</keyword>
<dbReference type="PROSITE" id="PS51625">
    <property type="entry name" value="SAM_MT_TRMB"/>
    <property type="match status" value="1"/>
</dbReference>
<feature type="transmembrane region" description="Helical" evidence="21">
    <location>
        <begin position="161"/>
        <end position="182"/>
    </location>
</feature>
<keyword evidence="13" id="KW-0378">Hydrolase</keyword>
<evidence type="ECO:0000256" key="14">
    <source>
        <dbReference type="ARBA" id="ARBA00022825"/>
    </source>
</evidence>
<dbReference type="GO" id="GO:0006508">
    <property type="term" value="P:proteolysis"/>
    <property type="evidence" value="ECO:0007669"/>
    <property type="project" value="UniProtKB-KW"/>
</dbReference>
<evidence type="ECO:0000256" key="3">
    <source>
        <dbReference type="ARBA" id="ARBA00004123"/>
    </source>
</evidence>
<comment type="similarity">
    <text evidence="20">Belongs to the class I-like SAM-binding methyltransferase superfamily. TrmB family.</text>
</comment>
<dbReference type="Pfam" id="PF02390">
    <property type="entry name" value="Methyltransf_4"/>
    <property type="match status" value="1"/>
</dbReference>
<dbReference type="EC" id="2.1.1.33" evidence="20"/>
<evidence type="ECO:0000256" key="20">
    <source>
        <dbReference type="HAMAP-Rule" id="MF_03055"/>
    </source>
</evidence>
<dbReference type="InterPro" id="IPR022764">
    <property type="entry name" value="Peptidase_S54_rhomboid_dom"/>
</dbReference>
<keyword evidence="15 20" id="KW-0694">RNA-binding</keyword>
<comment type="subcellular location">
    <subcellularLocation>
        <location evidence="4">Membrane</location>
        <topology evidence="4">Multi-pass membrane protein</topology>
    </subcellularLocation>
    <subcellularLocation>
        <location evidence="3 20">Nucleus</location>
    </subcellularLocation>
</comment>
<evidence type="ECO:0000256" key="7">
    <source>
        <dbReference type="ARBA" id="ARBA00022603"/>
    </source>
</evidence>
<feature type="transmembrane region" description="Helical" evidence="21">
    <location>
        <begin position="220"/>
        <end position="241"/>
    </location>
</feature>
<keyword evidence="23" id="KW-1185">Reference proteome</keyword>
<evidence type="ECO:0000256" key="5">
    <source>
        <dbReference type="ARBA" id="ARBA00009045"/>
    </source>
</evidence>
<dbReference type="FunFam" id="1.20.1540.10:FF:000007">
    <property type="entry name" value="Rhomboid like 2"/>
    <property type="match status" value="1"/>
</dbReference>
<evidence type="ECO:0000256" key="10">
    <source>
        <dbReference type="ARBA" id="ARBA00022691"/>
    </source>
</evidence>
<evidence type="ECO:0000256" key="4">
    <source>
        <dbReference type="ARBA" id="ARBA00004141"/>
    </source>
</evidence>
<proteinExistence type="inferred from homology"/>
<feature type="active site" evidence="20">
    <location>
        <position position="458"/>
    </location>
</feature>
<dbReference type="GO" id="GO:0106143">
    <property type="term" value="C:tRNA (m7G46) methyltransferase complex"/>
    <property type="evidence" value="ECO:0007669"/>
    <property type="project" value="UniProtKB-ARBA"/>
</dbReference>
<dbReference type="Pfam" id="PF01694">
    <property type="entry name" value="Rhomboid"/>
    <property type="match status" value="1"/>
</dbReference>
<comment type="catalytic activity">
    <reaction evidence="1 20">
        <text>guanosine(46) in tRNA + S-adenosyl-L-methionine = N(7)-methylguanosine(46) in tRNA + S-adenosyl-L-homocysteine</text>
        <dbReference type="Rhea" id="RHEA:42708"/>
        <dbReference type="Rhea" id="RHEA-COMP:10188"/>
        <dbReference type="Rhea" id="RHEA-COMP:10189"/>
        <dbReference type="ChEBI" id="CHEBI:57856"/>
        <dbReference type="ChEBI" id="CHEBI:59789"/>
        <dbReference type="ChEBI" id="CHEBI:74269"/>
        <dbReference type="ChEBI" id="CHEBI:74480"/>
        <dbReference type="EC" id="2.1.1.33"/>
    </reaction>
</comment>
<accession>A0A915IDX2</accession>
<dbReference type="FunFam" id="3.40.50.150:FF:000060">
    <property type="entry name" value="tRNA (guanine-N(7)-)-methyltransferase"/>
    <property type="match status" value="1"/>
</dbReference>
<evidence type="ECO:0000256" key="18">
    <source>
        <dbReference type="ARBA" id="ARBA00023242"/>
    </source>
</evidence>
<dbReference type="CDD" id="cd02440">
    <property type="entry name" value="AdoMet_MTases"/>
    <property type="match status" value="1"/>
</dbReference>
<dbReference type="PANTHER" id="PTHR45840">
    <property type="entry name" value="RHOMBOID-RELATED PROTEIN"/>
    <property type="match status" value="1"/>
</dbReference>
<dbReference type="InterPro" id="IPR035952">
    <property type="entry name" value="Rhomboid-like_sf"/>
</dbReference>
<keyword evidence="9 20" id="KW-0808">Transferase</keyword>
<comment type="similarity">
    <text evidence="5">Belongs to the peptidase S54 family.</text>
</comment>
<dbReference type="GO" id="GO:0008176">
    <property type="term" value="F:tRNA (guanine(46)-N7)-methyltransferase activity"/>
    <property type="evidence" value="ECO:0007669"/>
    <property type="project" value="UniProtKB-UniRule"/>
</dbReference>
<dbReference type="NCBIfam" id="TIGR00091">
    <property type="entry name" value="tRNA (guanosine(46)-N7)-methyltransferase TrmB"/>
    <property type="match status" value="1"/>
</dbReference>
<protein>
    <recommendedName>
        <fullName evidence="20">tRNA (guanine-N(7)-)-methyltransferase</fullName>
        <ecNumber evidence="20">2.1.1.33</ecNumber>
    </recommendedName>
    <alternativeName>
        <fullName evidence="20">tRNA (guanine(46)-N(7))-methyltransferase</fullName>
    </alternativeName>
    <alternativeName>
        <fullName evidence="20">tRNA(m7G46)-methyltransferase</fullName>
    </alternativeName>
</protein>
<dbReference type="GO" id="GO:0004252">
    <property type="term" value="F:serine-type endopeptidase activity"/>
    <property type="evidence" value="ECO:0007669"/>
    <property type="project" value="InterPro"/>
</dbReference>
<sequence>MSDESHSLENKNVPKDWRSAFQRFDRDHDGYIPLNELKSNLEQVGNSLGLSDDEVRRLVRDVDKNLDGRMSKAKKLRLINVVMHAAQMVLPKSMREEEFDYLQQYNCIPPPLFIPIISIIEIGVYIFYVIEEKSGISMTKPQPVKSPLIYNPCKRSEVWRFLSYMLIHIGIFHILFNCLVQLVLGIPLELVHKYWRIAIVYCSGVIAGSLASSVTDPGSYLAGASGGVYALLAAHCAHLVVNWQEMEFAIVRLLSLLILISMDVGVALYNRYNPASADQNISYAAHVGGFVAGLLMGIVVLPGVRAERILQYNFDMADLDSDEDIPGLPQKRYYRQRAHSNPIADHDFEYPLKPDLMDWSPLYPTFNRACDKVEFLDVGCGYGGLLITLSTLYPKVYMLGMEIRVKVSSYVQEKIKALRSHSPGQYNNVACLRMNAMKYLPNHFKKHQISKLFFLYPDPHFKKAKHKWRIISPNLLAEYAYILKPGGILYTITDVEEVYLWNKKHISEHPLFEEISVDERKEDSIVPLLFDSTEEGKKVTRNNGDKFLAVFRRIEDNFI</sequence>
<comment type="pathway">
    <text evidence="19 20">tRNA modification; N(7)-methylguanine-tRNA biosynthesis.</text>
</comment>
<feature type="binding site" evidence="20">
    <location>
        <begin position="402"/>
        <end position="403"/>
    </location>
    <ligand>
        <name>S-adenosyl-L-methionine</name>
        <dbReference type="ChEBI" id="CHEBI:59789"/>
    </ligand>
</feature>
<reference evidence="24" key="1">
    <citation type="submission" date="2022-11" db="UniProtKB">
        <authorList>
            <consortium name="WormBaseParasite"/>
        </authorList>
    </citation>
    <scope>IDENTIFICATION</scope>
</reference>
<evidence type="ECO:0000313" key="23">
    <source>
        <dbReference type="Proteomes" id="UP000887565"/>
    </source>
</evidence>
<dbReference type="PANTHER" id="PTHR45840:SF9">
    <property type="entry name" value="INACTIVE RHOMBOID-RELATED PROTEIN 2"/>
    <property type="match status" value="1"/>
</dbReference>
<dbReference type="InterPro" id="IPR002048">
    <property type="entry name" value="EF_hand_dom"/>
</dbReference>
<dbReference type="GO" id="GO:0005509">
    <property type="term" value="F:calcium ion binding"/>
    <property type="evidence" value="ECO:0007669"/>
    <property type="project" value="InterPro"/>
</dbReference>
<evidence type="ECO:0000256" key="13">
    <source>
        <dbReference type="ARBA" id="ARBA00022801"/>
    </source>
</evidence>
<dbReference type="GO" id="GO:0000049">
    <property type="term" value="F:tRNA binding"/>
    <property type="evidence" value="ECO:0007669"/>
    <property type="project" value="UniProtKB-UniRule"/>
</dbReference>
<dbReference type="InterPro" id="IPR025763">
    <property type="entry name" value="Trm8_euk"/>
</dbReference>
<dbReference type="SUPFAM" id="SSF47473">
    <property type="entry name" value="EF-hand"/>
    <property type="match status" value="1"/>
</dbReference>
<feature type="transmembrane region" description="Helical" evidence="21">
    <location>
        <begin position="281"/>
        <end position="304"/>
    </location>
</feature>
<feature type="binding site" evidence="20">
    <location>
        <begin position="435"/>
        <end position="436"/>
    </location>
    <ligand>
        <name>S-adenosyl-L-methionine</name>
        <dbReference type="ChEBI" id="CHEBI:59789"/>
    </ligand>
</feature>
<evidence type="ECO:0000313" key="24">
    <source>
        <dbReference type="WBParaSite" id="nRc.2.0.1.t12380-RA"/>
    </source>
</evidence>
<evidence type="ECO:0000256" key="17">
    <source>
        <dbReference type="ARBA" id="ARBA00023136"/>
    </source>
</evidence>
<keyword evidence="7 20" id="KW-0489">Methyltransferase</keyword>
<feature type="transmembrane region" description="Helical" evidence="21">
    <location>
        <begin position="248"/>
        <end position="269"/>
    </location>
</feature>
<name>A0A915IDX2_ROMCU</name>
<dbReference type="Gene3D" id="1.20.1540.10">
    <property type="entry name" value="Rhomboid-like"/>
    <property type="match status" value="1"/>
</dbReference>
<evidence type="ECO:0000256" key="15">
    <source>
        <dbReference type="ARBA" id="ARBA00022884"/>
    </source>
</evidence>
<keyword evidence="10 20" id="KW-0949">S-adenosyl-L-methionine</keyword>
<dbReference type="SUPFAM" id="SSF53335">
    <property type="entry name" value="S-adenosyl-L-methionine-dependent methyltransferases"/>
    <property type="match status" value="1"/>
</dbReference>